<keyword evidence="2" id="KW-0964">Secreted</keyword>
<dbReference type="STRING" id="1293045.H663_14190"/>
<comment type="caution">
    <text evidence="4">The sequence shown here is derived from an EMBL/GenBank/DDBJ whole genome shotgun (WGS) entry which is preliminary data.</text>
</comment>
<proteinExistence type="predicted"/>
<dbReference type="Gene3D" id="2.60.40.2700">
    <property type="match status" value="5"/>
</dbReference>
<reference evidence="4" key="1">
    <citation type="submission" date="2017-04" db="EMBL/GenBank/DDBJ databases">
        <title>Unexpected and diverse lifestyles within the genus Limnohabitans.</title>
        <authorList>
            <person name="Kasalicky V."/>
            <person name="Mehrshad M."/>
            <person name="Andrei S.-A."/>
            <person name="Salcher M."/>
            <person name="Kratochvilova H."/>
            <person name="Simek K."/>
            <person name="Ghai R."/>
        </authorList>
    </citation>
    <scope>NUCLEOTIDE SEQUENCE [LARGE SCALE GENOMIC DNA]</scope>
    <source>
        <strain evidence="4">II-D5</strain>
    </source>
</reference>
<dbReference type="GO" id="GO:0005509">
    <property type="term" value="F:calcium ion binding"/>
    <property type="evidence" value="ECO:0007669"/>
    <property type="project" value="InterPro"/>
</dbReference>
<sequence length="5528" mass="556457">MTAQLLIRNVSLTSTTASYDLYFTYTADYTIASGQSLGFRIQENSAHLTLDVVSTLGGKIYSQGLGSHAFSWATYITSLDPAKTEVQVGRVTWQSTLPVTDWAPVLSQLGGTDTDTASMGFGQVLSSAQTATAVPLSTSSLAAYTASTSVMASPGLNIEGTGATDSLQGSFGDDTINGLAGDDSIDGQAGSDKILGGDGNDKLAGNYGNDSLYGEAGDDTLTDDQGANYLDGGDGSDNLTAKSLTGSQNLLGGLGNDNLNATGAVVSLSGGAGDDWIYADGQLRNANYNNMGNVIAGKAVLTGDAGNDDLHVNSYSMASMSGGDGDDNLKTYGTRMASLSGDAGKDNLAVIYNTWASQQTDGNGVKDISFLLDGGAEDDTLSAGGTSYNANYFSSLTGKVSLVLRGGSGNDILTVMDDTAGMNSNNYGETNPYGVAQAMLDGGEGNDVLSVGGVLQATLSGGSGSDVFRLTAQEFKTLQEGTRKFMTEAGSVDIVPTAMVITDFAAGAGGDVLDYTDLLRNAATSYDGSNPFTSGYLKLVQNGADTWLQVDADGGMGLQNTPLTLAVLKNVTASSLLSANFSPNYSPNGDAPTPLNVTGTSSAETLSGGFGNDTISGLAGNDSIDGQAGSDKILGGDGNDTLVGNYGNDSLYGEAGDDTLTDDQATNYLDGGDGSDMLTARSLTGSQILLGGLGNDNLNATGAMVSLSGGSGDDAIHADGQLRNANYAYVGNVMGGQAALAGDAGNDHLNVNFYAMASMSGGDGNDNLNANATRMASLSGDAGKDNLAVIYNTWASQQSDGNGVKDKSFVLDGGADEDTLSVVGNSYNGNFTGQSGQITAVLRGGSGNDLLSVIDDNAGLNNINYLGTNPYGVVKATLDGGDGNDVLSVGGVLQASLTGGAGSDVFKLTAQAYKTLLEGTRNFLTEAGSVGIVPTAMMITDFAAGAGGDVLDYSDLLRNAATTYDGSNPFTSGYLKLVQNGADTWLQVDADGGMGLQNTPLTLAVLKNVTASSLLSANFSPNYSPDGAAPIPLNLTGTIAAETLSGGFGNDAISGLAGDDSIDGQAGSDKILGGDGNDTLVGNYGNDSLYGEAGDDTLTDDQGTNYLDGGDGRDNLTARSMTGGQTLLGGLGNDNLNATGAVVNLSGGAGDDALYAEGQMRSANGSMMGNVIGGTAILSGDAGNDYLSVNNYSMASLSGGEGDDAFTLVNNRLASISGDAGNDWMAVRYDTWASQQTDGNVVKDRNFVLDGGADQDTLMLSGNSFNGNTTSSSGQVTAVLRGGSGNDILSVMDESAGMNNSNYVGTNPYGVAQATLDGGDGEDVLSVGGVLQATLTGGAGSDVFKLTAQEYKTLLEGTRKFLTEAGSVDMAATAMVITDFAAGAGGDVLDYSDLLRNAATSYDGTNPFTSGYLKLVQNGADTWLQVDADGNAGTQSAPLTLAVLKNVTASSLLGANFNPNYPPDGAAITLVQGTSGDDVLGGTSGTDYLLGNAGNDQLMGSEGHDTLDGGADYDFVNYSNLTQGVNLNLLTGVASVGASSQSVQNIESATGTAFDDQITLGRSGGLAYGAQGHDTLIGSVGNDVLVGEAGNDLVVGGEGDDSTTYFLGSERIDQWVLTQEGTHNWSLKSGSATMFKLQANADLTWTVTDTRSDSPHGVDTLQSIERMWLDGVDGNNQSFRQTLVLGFNANVPSVQALTGTSGNDLLIGTSGDDDLAGVGGNDTLLGMDGHDNLQGGDGHDSLVGGAGHDALDGGAGNDTLDGGPTGDDVLRFSGATTGVVVDLAAGTAQDGQGGSDILTHIANVDGTRFNDTLQGNDLRNHFKPGAGDDSVNGGADGGDVVIYNDFSTAADINLKAGYARGADIGQDALTGIESAHATQGNDTITMGDNGGYLFAERGNDVIYGGANGNWINAGPGDDTIYGGARGGSYQGDQGNDLMVGGAAQDIAEYYWGNTPIQSISLMNNGMNVWKVSSNGMDLLSVSALPAGNGTTEWTVTDLRTGANVTNMGTDRLVGVEQLVLHGVDANNQSAATTLYMSSNYGPALSLTSPHVITGGSGNDWLVGSSGDDTIYGIGGSDDIRPGAGNDLVDGGERSQHNGVDYRDATSGVVVNLVAGTAADGQGGQDVLRNIQEVEGSEYSDVITLNRWNIAIAGGGDDTLVSAKGYAVMVGGGGNDQLTGLDGSDMAVIGVPGMTSSNWRMDSDDAEGWVLKIDGVATSHITPNASGSQDWTVTDLRDASLPTYQGVDTLQNIKSLVFFDPESDFVAINVQLPAHGSNEGIRVFNAFIGNTELSGGNDSLTGTSGNDYLLGFEGNDTLVGGPGDDLLVGGEQRNLTWKTEGKTFDYNDYDTANYSQLSSGGVQLNLSDMTVTGLAGADIGTDMLRGIEEVRTTRQTDRVIGSLGELSGNDEAAGDQHSVNLLGFGGNDQFILDQQVNMPWVNSPWLNYNWSQTGVQLSYTGFTGTVSYGAAGSQQAGMDTLERISSFGDTRFEDAFDFSGMTENHLLGASHNYVGLTYGNDKVVGNGNTVVSVQSGFNMMSTTGQGIVVYLAAEGNNAKVDMSHLSINGQSLGVKTLSGVDQVRATDFADTLVGGAYDDFEGFRGRGGNDYIDGGAGTDRAEYLGSNLGVKVNMAQGQAWAMGIDAWASPASQVMGVAASSYPMGNYTLNASGTWVMDNIGVDTLRSIERIRGTQYDDVYDARGFSSKSANAGSNGAWNEFDGKGGNDTILGNGATRIVYYDASVGVEVNMGTGKSWALDAAKRTGELAQIVGEDTFSGVYQVAGSALDDLLVGGGAGRIMGDLSIEGFIGGAGSDTLDGMGGWDEAYYWDALQGISVDMGLSAGQVQDGMGGTDTLIDIEYVGGGNFDDVMLGRDDNTAQESFAGAKGNDTIDGRGGYEEVAYTYKSPTSGVVVNLATGQAQDGFGTVDTLINIEGVEGSDLNDVIIGNAQDNRLDGRLGDDTLDGGGGNDWAEYNNVEGGVTVDLSTGQAMGAAGQDVLSNIENVMGSVYNDQLTGNAGSNVLLGGRGDDSIDGGAGVDTAVFSGNVADYTISTSAAGITTVKANVGADGTDTLTRIESMAFADKTVSLAPNVLPTGVVKVTGIATQGKTLTASNTMADADGMGSVSYQWQANGQAVQGATGSTFKLGQDQVGQSISVTASYTDGNGHQESVKSTSTTKVLNINDLPTGSVTVTGLAQQGQTLTVTHKLADLDGMGQVSYQWYSDQGAIVGATADVFTPTQNHVGQHLYVRASYTDGFGKAESMFSASTGPVLNLNDAPEGGVSIVGNTWASQTLSVDLSGLSDADGLPPEGDFGYQWYANGELIEEANQATLDLTDDHVGQRISVEVSYLDGGDTEEVIASEATTEILPQDSPTEGSLTITGVAMQGQALHALEALQDDDGMGPVSLQWLADGQAIGGQTTDTLVLTQALVNKRISLNATYTDGHENLAIFTSAETALVANVNDAPTGSVTISGTAKQGLVLTANNTLADADGMGAVAYQWKANGVAIAGATGNTFKPVAAQVGQKISVTATYTDGFGTVESKTSLSTAAVVTGYSIAASGTSVNEGSAVVFTVTTTDVAVGQSVSYALTGVSAADVVGGKLTGTAVVGNNGKASFTVNLAADFVTEGSEVMSASAGGATAKVTVLDTSLASSSSNWSSLSHGSVRAFNPLTDRLLIDNNGLSASSFYLTWNGSTAVTLVGGGKSITLNTDSKSLSSANMVFSNGSVLLVGDNSAFTTNDDSANTLTGTAGADHFYGLGGNDSLVGGDGNDIFNTGYATNSIGNDTINGGAGDDTLAYPSTTPTTPVVTVNLATGMATSTQGSVKLISIERVWGTAGNDVFIGGDISHTTDAQGNRITEVFRGNGGNDTIQGDAGDFFTIADYSSNTGAQAVSANLGTGIVSDGWGGTDVLLNVDGVVGGAGHDVISGGSQSRDASGFFFELLRGNAGNDTLNGNNANTGGSYASSDRADYSTSTAAVTVNLATGVAQDGMGGTDTLIDIDQVYGGSGNDWIVGSSDRDVLDGGAGNDTLDGGANSDNVRYWQSTAGAIVNLSATALVVNGATAKVTGLTGVVTVAGGTAMDGMGGVDTLINIENIQGSNYNDYLRGSDDVNVRQFYTGFAGNDTIDGGAGIDIVTFVDTPLSMGGINVTLGSTLADKKGGVDTLINIEGISGTRSNDTIVGNSGDNWLRGDGGSDILDGGAGNDWVFSSGDPAGVNINLTTGLAVDGWGGANNVLGLGGTDTLKNIEHAEGSDFNDVITGSATNNQLVGRDGDDTIDGGAGADTLVGGAGNDTYVVDSAADVVSEATALNGTVDAGGVDGVNSSVSYTLGSFVENLSLTGSAAINGTGNALNNLIVGNAAANTLSGGAGDDTLAGGAGNDTYVVDSTADVVSEATLLNGSIDAGGTDLVNSSVSYTLSVFVENLTLTGTSVINGTGNASNNAITGNAAANWLDGGAGHDILNGGAGADTLVGGAGNDSYVVDNAADVVSETTMLNGSIDAGGTDLVSSSLSYTLGSYLEKLTLTGSTTINGTGNGLSNTITGNAGDNVLDGGLGADTLIGGAGNDSYVVDNAADVVSESTLLNGSIDAGGTDVVNSSVSYALGAFVENLNLTGGSAINASGNALNNLITGNAAANTLDGGLGVDTLIGGAGNDTYVVDDLADWVSEATLLNGTVDAGGVDQVNSSVSYALGAFVENLSLTGSSAINGTGNGLNNLITGNAAANTLDGGLGADTLAGGAGDDVYVVDDAADLVSESTLLNGSIDSGGQDQINSSVSYTLSAFVENLSLTGGAAIHATGNALNNLLVGNAAGNTLDGGMGADTLTGGAGNDSYVVDDASDVVSESTSLNGSVDAGGVDQVNSSVNYVLGNFVENLGLTGASAINATGNALNNVIAGNTAANLLDGGLGADTLMGGAGNDTYVVDDAADQVSEATLLNGTVDAGGVDQVNSSLSYALGAFVENLNLTGNSAINGTGNALNNLITGNAAANTLNGGAGVDTLSGGAGDDLYLVDNLNDVVSESTLLNGTVDAGGVDQVNSSVNYTLSGFVENLLLTDTLAINGTGNALNNLITGNAAANVLDGGVGADTLIGGAGNDTYVVDNLGDVVIEATLLNGTVDASGIDWVNSAVSYTLGNNLDNLTLTGSAAINGTGNALNNAITGNTGANWLDGGAGNDTLNGGAGADTLTGGAGNDTYVVDNTGDVVSEATLLNGTVDAGGTDLVNSALTYTLGNYVENLTLTGSSAINGTGNALNNSISGNAAANWLDGGAGNDWLNGGTGADTLVGGAGNDNYVVDNMGDLVSETTLLNGSIDAGGNDTVSSSLAYTLGSFVENLTLTGTSAINGTGNALNNAITGNTAANWLDGGAGNDTLRGGLGADTLTGGAGSDRFGFAAGDAGTSSAFDVITDYLKGAAGTGDLIDFAPNLVVGGSALAATATEASINAATGLTTFAAGTGLTLADAVAKINARFVSAADSGGEFALFKVNGAGDYYLYVSDGSVATTDVVVQLVGVTSVAGINLNSGDLTLTA</sequence>
<dbReference type="Gene3D" id="2.150.10.10">
    <property type="entry name" value="Serralysin-like metalloprotease, C-terminal"/>
    <property type="match status" value="22"/>
</dbReference>
<dbReference type="InterPro" id="IPR050557">
    <property type="entry name" value="RTX_toxin/Mannuronan_C5-epim"/>
</dbReference>
<evidence type="ECO:0000313" key="4">
    <source>
        <dbReference type="EMBL" id="PVE42879.1"/>
    </source>
</evidence>
<dbReference type="SUPFAM" id="SSF51120">
    <property type="entry name" value="beta-Roll"/>
    <property type="match status" value="23"/>
</dbReference>
<evidence type="ECO:0000256" key="1">
    <source>
        <dbReference type="ARBA" id="ARBA00004613"/>
    </source>
</evidence>
<dbReference type="InterPro" id="IPR019960">
    <property type="entry name" value="T1SS_VCA0849"/>
</dbReference>
<dbReference type="GO" id="GO:0005576">
    <property type="term" value="C:extracellular region"/>
    <property type="evidence" value="ECO:0007669"/>
    <property type="project" value="UniProtKB-SubCell"/>
</dbReference>
<dbReference type="PANTHER" id="PTHR38340">
    <property type="entry name" value="S-LAYER PROTEIN"/>
    <property type="match status" value="1"/>
</dbReference>
<dbReference type="PANTHER" id="PTHR38340:SF1">
    <property type="entry name" value="S-LAYER PROTEIN"/>
    <property type="match status" value="1"/>
</dbReference>
<dbReference type="InterPro" id="IPR001343">
    <property type="entry name" value="Hemolysn_Ca-bd"/>
</dbReference>
<dbReference type="Pfam" id="PF00353">
    <property type="entry name" value="HemolysinCabind"/>
    <property type="match status" value="41"/>
</dbReference>
<evidence type="ECO:0000313" key="5">
    <source>
        <dbReference type="Proteomes" id="UP000037507"/>
    </source>
</evidence>
<dbReference type="OrthoDB" id="8607307at2"/>
<dbReference type="InterPro" id="IPR006626">
    <property type="entry name" value="PbH1"/>
</dbReference>
<comment type="subcellular location">
    <subcellularLocation>
        <location evidence="1">Secreted</location>
    </subcellularLocation>
</comment>
<protein>
    <submittedName>
        <fullName evidence="4">Type I secretion C-terminal target domain-containing protein</fullName>
    </submittedName>
</protein>
<accession>A0A2T7UDV9</accession>
<dbReference type="InterPro" id="IPR011049">
    <property type="entry name" value="Serralysin-like_metalloprot_C"/>
</dbReference>
<dbReference type="EMBL" id="LFYT02000010">
    <property type="protein sequence ID" value="PVE42879.1"/>
    <property type="molecule type" value="Genomic_DNA"/>
</dbReference>
<gene>
    <name evidence="4" type="ORF">H663_010255</name>
</gene>
<dbReference type="NCBIfam" id="TIGR03661">
    <property type="entry name" value="T1SS_VCA0849"/>
    <property type="match status" value="3"/>
</dbReference>
<organism evidence="4 5">
    <name type="scientific">Limnohabitans planktonicus II-D5</name>
    <dbReference type="NCBI Taxonomy" id="1293045"/>
    <lineage>
        <taxon>Bacteria</taxon>
        <taxon>Pseudomonadati</taxon>
        <taxon>Pseudomonadota</taxon>
        <taxon>Betaproteobacteria</taxon>
        <taxon>Burkholderiales</taxon>
        <taxon>Comamonadaceae</taxon>
        <taxon>Limnohabitans</taxon>
    </lineage>
</organism>
<name>A0A2T7UDV9_9BURK</name>
<evidence type="ECO:0000256" key="3">
    <source>
        <dbReference type="SAM" id="MobiDB-lite"/>
    </source>
</evidence>
<dbReference type="Gene3D" id="2.160.20.160">
    <property type="match status" value="2"/>
</dbReference>
<dbReference type="Proteomes" id="UP000037507">
    <property type="component" value="Unassembled WGS sequence"/>
</dbReference>
<dbReference type="PRINTS" id="PR00313">
    <property type="entry name" value="CABNDNGRPT"/>
</dbReference>
<keyword evidence="5" id="KW-1185">Reference proteome</keyword>
<dbReference type="RefSeq" id="WP_053174185.1">
    <property type="nucleotide sequence ID" value="NZ_LFYT02000010.1"/>
</dbReference>
<evidence type="ECO:0000256" key="2">
    <source>
        <dbReference type="ARBA" id="ARBA00022525"/>
    </source>
</evidence>
<feature type="region of interest" description="Disordered" evidence="3">
    <location>
        <begin position="215"/>
        <end position="234"/>
    </location>
</feature>
<dbReference type="InterPro" id="IPR018511">
    <property type="entry name" value="Hemolysin-typ_Ca-bd_CS"/>
</dbReference>
<dbReference type="PROSITE" id="PS00330">
    <property type="entry name" value="HEMOLYSIN_CALCIUM"/>
    <property type="match status" value="11"/>
</dbReference>
<feature type="region of interest" description="Disordered" evidence="3">
    <location>
        <begin position="583"/>
        <end position="603"/>
    </location>
</feature>
<dbReference type="SMART" id="SM00710">
    <property type="entry name" value="PbH1"/>
    <property type="match status" value="8"/>
</dbReference>